<keyword evidence="3" id="KW-1185">Reference proteome</keyword>
<accession>B0XBX2</accession>
<organism>
    <name type="scientific">Culex quinquefasciatus</name>
    <name type="common">Southern house mosquito</name>
    <name type="synonym">Culex pungens</name>
    <dbReference type="NCBI Taxonomy" id="7176"/>
    <lineage>
        <taxon>Eukaryota</taxon>
        <taxon>Metazoa</taxon>
        <taxon>Ecdysozoa</taxon>
        <taxon>Arthropoda</taxon>
        <taxon>Hexapoda</taxon>
        <taxon>Insecta</taxon>
        <taxon>Pterygota</taxon>
        <taxon>Neoptera</taxon>
        <taxon>Endopterygota</taxon>
        <taxon>Diptera</taxon>
        <taxon>Nematocera</taxon>
        <taxon>Culicoidea</taxon>
        <taxon>Culicidae</taxon>
        <taxon>Culicinae</taxon>
        <taxon>Culicini</taxon>
        <taxon>Culex</taxon>
        <taxon>Culex</taxon>
    </lineage>
</organism>
<dbReference type="EMBL" id="DS232658">
    <property type="protein sequence ID" value="EDS44501.1"/>
    <property type="molecule type" value="Genomic_DNA"/>
</dbReference>
<reference evidence="2" key="2">
    <citation type="submission" date="2020-05" db="UniProtKB">
        <authorList>
            <consortium name="EnsemblMetazoa"/>
        </authorList>
    </citation>
    <scope>IDENTIFICATION</scope>
    <source>
        <strain evidence="2">JHB</strain>
    </source>
</reference>
<dbReference type="EnsemblMetazoa" id="CPIJ017001-RA">
    <property type="protein sequence ID" value="CPIJ017001-PA"/>
    <property type="gene ID" value="CPIJ017001"/>
</dbReference>
<reference evidence="1" key="1">
    <citation type="submission" date="2007-03" db="EMBL/GenBank/DDBJ databases">
        <title>Annotation of Culex pipiens quinquefasciatus.</title>
        <authorList>
            <consortium name="The Broad Institute Genome Sequencing Platform"/>
            <person name="Atkinson P.W."/>
            <person name="Hemingway J."/>
            <person name="Christensen B.M."/>
            <person name="Higgs S."/>
            <person name="Kodira C."/>
            <person name="Hannick L."/>
            <person name="Megy K."/>
            <person name="O'Leary S."/>
            <person name="Pearson M."/>
            <person name="Haas B.J."/>
            <person name="Mauceli E."/>
            <person name="Wortman J.R."/>
            <person name="Lee N.H."/>
            <person name="Guigo R."/>
            <person name="Stanke M."/>
            <person name="Alvarado L."/>
            <person name="Amedeo P."/>
            <person name="Antoine C.H."/>
            <person name="Arensburger P."/>
            <person name="Bidwell S.L."/>
            <person name="Crawford M."/>
            <person name="Camaro F."/>
            <person name="Devon K."/>
            <person name="Engels R."/>
            <person name="Hammond M."/>
            <person name="Howarth C."/>
            <person name="Koehrsen M."/>
            <person name="Lawson D."/>
            <person name="Montgomery P."/>
            <person name="Nene V."/>
            <person name="Nusbaum C."/>
            <person name="Puiu D."/>
            <person name="Romero-Severson J."/>
            <person name="Severson D.W."/>
            <person name="Shumway M."/>
            <person name="Sisk P."/>
            <person name="Stolte C."/>
            <person name="Zeng Q."/>
            <person name="Eisenstadt E."/>
            <person name="Fraser-Liggett C."/>
            <person name="Strausberg R."/>
            <person name="Galagan J."/>
            <person name="Birren B."/>
            <person name="Collins F.H."/>
        </authorList>
    </citation>
    <scope>NUCLEOTIDE SEQUENCE [LARGE SCALE GENOMIC DNA]</scope>
    <source>
        <strain evidence="1">JHB</strain>
    </source>
</reference>
<gene>
    <name evidence="2" type="primary">6050558</name>
    <name evidence="1" type="ORF">CpipJ_CPIJ017001</name>
</gene>
<dbReference type="VEuPathDB" id="VectorBase:CPIJ017001"/>
<protein>
    <submittedName>
        <fullName evidence="1 2">Uncharacterized protein</fullName>
    </submittedName>
</protein>
<dbReference type="InParanoid" id="B0XBX2"/>
<evidence type="ECO:0000313" key="3">
    <source>
        <dbReference type="Proteomes" id="UP000002320"/>
    </source>
</evidence>
<evidence type="ECO:0000313" key="1">
    <source>
        <dbReference type="EMBL" id="EDS44501.1"/>
    </source>
</evidence>
<proteinExistence type="predicted"/>
<dbReference type="KEGG" id="cqu:CpipJ_CPIJ017001"/>
<dbReference type="HOGENOM" id="CLU_2212500_0_0_1"/>
<evidence type="ECO:0000313" key="2">
    <source>
        <dbReference type="EnsemblMetazoa" id="CPIJ017001-PA"/>
    </source>
</evidence>
<dbReference type="AlphaFoldDB" id="B0XBX2"/>
<dbReference type="Proteomes" id="UP000002320">
    <property type="component" value="Unassembled WGS sequence"/>
</dbReference>
<sequence>MLRSSNRSRSEATLDVPRNNNYYYKTTTTARGALAAGRARHIRDCLITAAAAYGAKRPDAYGYFYSCFYYFIFLPSNDTGSHIDEGESCHTLATLCAGSVTTSLTPP</sequence>
<name>B0XBX2_CULQU</name>